<name>U1LRK2_9MICO</name>
<keyword evidence="1" id="KW-0472">Membrane</keyword>
<gene>
    <name evidence="2" type="ORF">L332_11825</name>
</gene>
<evidence type="ECO:0000313" key="3">
    <source>
        <dbReference type="Proteomes" id="UP000016462"/>
    </source>
</evidence>
<feature type="transmembrane region" description="Helical" evidence="1">
    <location>
        <begin position="7"/>
        <end position="24"/>
    </location>
</feature>
<accession>U1LRK2</accession>
<evidence type="ECO:0000313" key="2">
    <source>
        <dbReference type="EMBL" id="ERG65124.1"/>
    </source>
</evidence>
<keyword evidence="1" id="KW-1133">Transmembrane helix</keyword>
<keyword evidence="3" id="KW-1185">Reference proteome</keyword>
<protein>
    <submittedName>
        <fullName evidence="2">Uncharacterized protein</fullName>
    </submittedName>
</protein>
<organism evidence="2 3">
    <name type="scientific">Agrococcus pavilionensis RW1</name>
    <dbReference type="NCBI Taxonomy" id="1330458"/>
    <lineage>
        <taxon>Bacteria</taxon>
        <taxon>Bacillati</taxon>
        <taxon>Actinomycetota</taxon>
        <taxon>Actinomycetes</taxon>
        <taxon>Micrococcales</taxon>
        <taxon>Microbacteriaceae</taxon>
        <taxon>Agrococcus</taxon>
    </lineage>
</organism>
<sequence>MNPRGWIAIAAGMLIGFAVGSLLAPPYGGVRAAIAGGAAVLLFLRLRHVWRRRRRPPAE</sequence>
<evidence type="ECO:0000256" key="1">
    <source>
        <dbReference type="SAM" id="Phobius"/>
    </source>
</evidence>
<feature type="transmembrane region" description="Helical" evidence="1">
    <location>
        <begin position="30"/>
        <end position="46"/>
    </location>
</feature>
<comment type="caution">
    <text evidence="2">The sequence shown here is derived from an EMBL/GenBank/DDBJ whole genome shotgun (WGS) entry which is preliminary data.</text>
</comment>
<proteinExistence type="predicted"/>
<reference evidence="2 3" key="1">
    <citation type="journal article" date="2013" name="Genome Announc.">
        <title>First draft genome sequence from a member of the genus agrococcus, isolated from modern microbialites.</title>
        <authorList>
            <person name="White R.A.III."/>
            <person name="Grassa C.J."/>
            <person name="Suttle C.A."/>
        </authorList>
    </citation>
    <scope>NUCLEOTIDE SEQUENCE [LARGE SCALE GENOMIC DNA]</scope>
    <source>
        <strain evidence="2 3">RW1</strain>
    </source>
</reference>
<dbReference type="RefSeq" id="WP_021009724.1">
    <property type="nucleotide sequence ID" value="NZ_ASHR01000010.1"/>
</dbReference>
<dbReference type="Proteomes" id="UP000016462">
    <property type="component" value="Unassembled WGS sequence"/>
</dbReference>
<dbReference type="EMBL" id="ASHR01000010">
    <property type="protein sequence ID" value="ERG65124.1"/>
    <property type="molecule type" value="Genomic_DNA"/>
</dbReference>
<dbReference type="AlphaFoldDB" id="U1LRK2"/>
<keyword evidence="1" id="KW-0812">Transmembrane</keyword>